<reference evidence="10 11" key="1">
    <citation type="submission" date="2012-01" db="EMBL/GenBank/DDBJ databases">
        <title>Improved High-Quality Draft sequence of Saccharomonospora xinjiangensis XJ-54.</title>
        <authorList>
            <consortium name="US DOE Joint Genome Institute"/>
            <person name="Lucas S."/>
            <person name="Han J."/>
            <person name="Lapidus A."/>
            <person name="Cheng J.-F."/>
            <person name="Goodwin L."/>
            <person name="Pitluck S."/>
            <person name="Peters L."/>
            <person name="Mikhailova N."/>
            <person name="Teshima H."/>
            <person name="Detter J.C."/>
            <person name="Han C."/>
            <person name="Tapia R."/>
            <person name="Land M."/>
            <person name="Hauser L."/>
            <person name="Kyrpides N."/>
            <person name="Ivanova N."/>
            <person name="Pagani I."/>
            <person name="Brambilla E.-M."/>
            <person name="Klenk H.-P."/>
            <person name="Woyke T."/>
        </authorList>
    </citation>
    <scope>NUCLEOTIDE SEQUENCE [LARGE SCALE GENOMIC DNA]</scope>
    <source>
        <strain evidence="10 11">XJ-54</strain>
    </source>
</reference>
<keyword evidence="4" id="KW-0125">Carotenoid biosynthesis</keyword>
<keyword evidence="11" id="KW-1185">Reference proteome</keyword>
<dbReference type="GO" id="GO:0045436">
    <property type="term" value="F:lycopene beta cyclase activity"/>
    <property type="evidence" value="ECO:0007669"/>
    <property type="project" value="UniProtKB-ARBA"/>
</dbReference>
<evidence type="ECO:0000256" key="1">
    <source>
        <dbReference type="ARBA" id="ARBA00004141"/>
    </source>
</evidence>
<dbReference type="Pfam" id="PF18916">
    <property type="entry name" value="Lycopene_cyc"/>
    <property type="match status" value="1"/>
</dbReference>
<proteinExistence type="predicted"/>
<keyword evidence="7" id="KW-0413">Isomerase</keyword>
<feature type="transmembrane region" description="Helical" evidence="8">
    <location>
        <begin position="90"/>
        <end position="109"/>
    </location>
</feature>
<dbReference type="EMBL" id="JH636049">
    <property type="protein sequence ID" value="EID52536.1"/>
    <property type="molecule type" value="Genomic_DNA"/>
</dbReference>
<organism evidence="10 11">
    <name type="scientific">Saccharomonospora xinjiangensis XJ-54</name>
    <dbReference type="NCBI Taxonomy" id="882086"/>
    <lineage>
        <taxon>Bacteria</taxon>
        <taxon>Bacillati</taxon>
        <taxon>Actinomycetota</taxon>
        <taxon>Actinomycetes</taxon>
        <taxon>Pseudonocardiales</taxon>
        <taxon>Pseudonocardiaceae</taxon>
        <taxon>Saccharomonospora</taxon>
    </lineage>
</organism>
<evidence type="ECO:0000256" key="6">
    <source>
        <dbReference type="ARBA" id="ARBA00023136"/>
    </source>
</evidence>
<comment type="pathway">
    <text evidence="2">Carotenoid biosynthesis.</text>
</comment>
<gene>
    <name evidence="10" type="ORF">SacxiDRAFT_0254</name>
</gene>
<evidence type="ECO:0000313" key="11">
    <source>
        <dbReference type="Proteomes" id="UP000004691"/>
    </source>
</evidence>
<keyword evidence="6 8" id="KW-0472">Membrane</keyword>
<evidence type="ECO:0000256" key="2">
    <source>
        <dbReference type="ARBA" id="ARBA00004829"/>
    </source>
</evidence>
<dbReference type="RefSeq" id="WP_006236634.1">
    <property type="nucleotide sequence ID" value="NZ_JH636049.1"/>
</dbReference>
<dbReference type="GO" id="GO:0016117">
    <property type="term" value="P:carotenoid biosynthetic process"/>
    <property type="evidence" value="ECO:0007669"/>
    <property type="project" value="UniProtKB-KW"/>
</dbReference>
<feature type="domain" description="Lycopene cyclase" evidence="9">
    <location>
        <begin position="17"/>
        <end position="105"/>
    </location>
</feature>
<keyword evidence="3 8" id="KW-0812">Transmembrane</keyword>
<dbReference type="GO" id="GO:0016020">
    <property type="term" value="C:membrane"/>
    <property type="evidence" value="ECO:0007669"/>
    <property type="project" value="UniProtKB-SubCell"/>
</dbReference>
<feature type="transmembrane region" description="Helical" evidence="8">
    <location>
        <begin position="48"/>
        <end position="70"/>
    </location>
</feature>
<accession>I0UXD3</accession>
<dbReference type="HOGENOM" id="CLU_136708_0_0_11"/>
<sequence>MPSAPEVMAFPPDEWHYALALAACLAVTLPLEFAGARVYRRPRRLVRALAPALLFLAWDVVAIGAGVWEISPVYTLGVRLAPGLPVEEALFFVTIPLCALLTFETVRRIRVGKVGERR</sequence>
<evidence type="ECO:0000259" key="9">
    <source>
        <dbReference type="Pfam" id="PF18916"/>
    </source>
</evidence>
<evidence type="ECO:0000256" key="4">
    <source>
        <dbReference type="ARBA" id="ARBA00022746"/>
    </source>
</evidence>
<evidence type="ECO:0000256" key="8">
    <source>
        <dbReference type="SAM" id="Phobius"/>
    </source>
</evidence>
<dbReference type="InterPro" id="IPR017825">
    <property type="entry name" value="Lycopene_cyclase_dom"/>
</dbReference>
<evidence type="ECO:0000313" key="10">
    <source>
        <dbReference type="EMBL" id="EID52536.1"/>
    </source>
</evidence>
<dbReference type="AlphaFoldDB" id="I0UXD3"/>
<evidence type="ECO:0000256" key="5">
    <source>
        <dbReference type="ARBA" id="ARBA00022989"/>
    </source>
</evidence>
<evidence type="ECO:0000256" key="3">
    <source>
        <dbReference type="ARBA" id="ARBA00022692"/>
    </source>
</evidence>
<name>I0UXD3_9PSEU</name>
<dbReference type="NCBIfam" id="TIGR03462">
    <property type="entry name" value="CarR_dom_SF"/>
    <property type="match status" value="1"/>
</dbReference>
<keyword evidence="5 8" id="KW-1133">Transmembrane helix</keyword>
<comment type="subcellular location">
    <subcellularLocation>
        <location evidence="1">Membrane</location>
        <topology evidence="1">Multi-pass membrane protein</topology>
    </subcellularLocation>
</comment>
<dbReference type="GO" id="GO:0016872">
    <property type="term" value="F:intramolecular lyase activity"/>
    <property type="evidence" value="ECO:0007669"/>
    <property type="project" value="InterPro"/>
</dbReference>
<evidence type="ECO:0000256" key="7">
    <source>
        <dbReference type="ARBA" id="ARBA00023235"/>
    </source>
</evidence>
<dbReference type="eggNOG" id="ENOG5033310">
    <property type="taxonomic scope" value="Bacteria"/>
</dbReference>
<dbReference type="Proteomes" id="UP000004691">
    <property type="component" value="Unassembled WGS sequence"/>
</dbReference>
<feature type="transmembrane region" description="Helical" evidence="8">
    <location>
        <begin position="15"/>
        <end position="36"/>
    </location>
</feature>
<dbReference type="STRING" id="882086.SacxiDRAFT_0254"/>
<protein>
    <submittedName>
        <fullName evidence="10">Lycopene cyclase domain protein</fullName>
    </submittedName>
</protein>